<keyword evidence="4" id="KW-1185">Reference proteome</keyword>
<dbReference type="EnsemblProtists" id="PYU1_T013888">
    <property type="protein sequence ID" value="PYU1_T013888"/>
    <property type="gene ID" value="PYU1_G013859"/>
</dbReference>
<dbReference type="PANTHER" id="PTHR11373:SF4">
    <property type="entry name" value="DEOXYNUCLEOSIDE TRIPHOSPHATE TRIPHOSPHOHYDROLASE SAMHD1"/>
    <property type="match status" value="1"/>
</dbReference>
<dbReference type="PANTHER" id="PTHR11373">
    <property type="entry name" value="DEOXYNUCLEOSIDE TRIPHOSPHATE TRIPHOSPHOHYDROLASE"/>
    <property type="match status" value="1"/>
</dbReference>
<dbReference type="GO" id="GO:0008832">
    <property type="term" value="F:dGTPase activity"/>
    <property type="evidence" value="ECO:0007669"/>
    <property type="project" value="TreeGrafter"/>
</dbReference>
<organism evidence="3 4">
    <name type="scientific">Globisporangium ultimum (strain ATCC 200006 / CBS 805.95 / DAOM BR144)</name>
    <name type="common">Pythium ultimum</name>
    <dbReference type="NCBI Taxonomy" id="431595"/>
    <lineage>
        <taxon>Eukaryota</taxon>
        <taxon>Sar</taxon>
        <taxon>Stramenopiles</taxon>
        <taxon>Oomycota</taxon>
        <taxon>Peronosporomycetes</taxon>
        <taxon>Pythiales</taxon>
        <taxon>Pythiaceae</taxon>
        <taxon>Globisporangium</taxon>
    </lineage>
</organism>
<dbReference type="Pfam" id="PF01966">
    <property type="entry name" value="HD"/>
    <property type="match status" value="1"/>
</dbReference>
<dbReference type="Gene3D" id="3.30.70.2760">
    <property type="match status" value="1"/>
</dbReference>
<evidence type="ECO:0000313" key="3">
    <source>
        <dbReference type="EnsemblProtists" id="PYU1_T013888"/>
    </source>
</evidence>
<dbReference type="GO" id="GO:0005634">
    <property type="term" value="C:nucleus"/>
    <property type="evidence" value="ECO:0007669"/>
    <property type="project" value="TreeGrafter"/>
</dbReference>
<protein>
    <recommendedName>
        <fullName evidence="2">HD/PDEase domain-containing protein</fullName>
    </recommendedName>
</protein>
<dbReference type="VEuPathDB" id="FungiDB:PYU1_G013859"/>
<dbReference type="FunFam" id="1.10.3210.10:FF:000030">
    <property type="entry name" value="Deoxynucleoside triphosphate triphosphohydrolase SAMHD1 homolog"/>
    <property type="match status" value="1"/>
</dbReference>
<feature type="region of interest" description="Disordered" evidence="1">
    <location>
        <begin position="477"/>
        <end position="522"/>
    </location>
</feature>
<dbReference type="InterPro" id="IPR003607">
    <property type="entry name" value="HD/PDEase_dom"/>
</dbReference>
<dbReference type="SUPFAM" id="SSF109604">
    <property type="entry name" value="HD-domain/PDEase-like"/>
    <property type="match status" value="1"/>
</dbReference>
<dbReference type="EMBL" id="GL376595">
    <property type="status" value="NOT_ANNOTATED_CDS"/>
    <property type="molecule type" value="Genomic_DNA"/>
</dbReference>
<dbReference type="HOGENOM" id="CLU_026821_1_3_1"/>
<reference evidence="3" key="3">
    <citation type="submission" date="2015-02" db="UniProtKB">
        <authorList>
            <consortium name="EnsemblProtists"/>
        </authorList>
    </citation>
    <scope>IDENTIFICATION</scope>
    <source>
        <strain evidence="3">DAOM BR144</strain>
    </source>
</reference>
<dbReference type="FunCoup" id="K3X9I9">
    <property type="interactions" value="132"/>
</dbReference>
<dbReference type="Proteomes" id="UP000019132">
    <property type="component" value="Unassembled WGS sequence"/>
</dbReference>
<sequence>MMADNDPRAKLFNDQVHGYIKLNGLCVSLIDTPQFQRLRDLKQLGTLYYVFPGASHNRFEHSLGVGYLAGETVERFRLQQPELELTQRESNLLSAAGLLHDIGHGPFSHVFEHQFMPQVMANGGDIDYHHEDMSLKMIEYMVDENNIDIEKDDLRFIQELIVGAKDHHMQKRMDPRGYLYEIVANGRNCIDVDKFDYLARDMLNLFGVRKGFNFSRLWMFNRVIDDQICYHTSVNLDIYDLFQQRYQMHKSIYNHRKGKAVEFMICDAMMLADKELGISAATHSPADFQFLTDHVVHTIEASKSSTLAESRRIIKQLRCRQLYEFIDEYLLPPHLMSKIPRVTSENIACHNVTDGVTLSPEDIIIADGRLNYNLRDQNPVDNVSFYSSNDLNNSFHIPKDQVSLLFPEKFEERVIRVYSRSLSPEIQKAIFNAFRSFLRTFSTTLPPPSPSSKILPKVTGSSRARNSAVKASLLPALQETDQDEEEPGTNFSNCFGSTNGDARTIDEIDEEERGAKRQRPSE</sequence>
<dbReference type="InterPro" id="IPR050135">
    <property type="entry name" value="dGTPase-like"/>
</dbReference>
<feature type="compositionally biased region" description="Polar residues" evidence="1">
    <location>
        <begin position="489"/>
        <end position="501"/>
    </location>
</feature>
<dbReference type="CDD" id="cd00077">
    <property type="entry name" value="HDc"/>
    <property type="match status" value="1"/>
</dbReference>
<feature type="compositionally biased region" description="Basic and acidic residues" evidence="1">
    <location>
        <begin position="513"/>
        <end position="522"/>
    </location>
</feature>
<evidence type="ECO:0000256" key="1">
    <source>
        <dbReference type="SAM" id="MobiDB-lite"/>
    </source>
</evidence>
<dbReference type="AlphaFoldDB" id="K3X9I9"/>
<proteinExistence type="predicted"/>
<evidence type="ECO:0000313" key="4">
    <source>
        <dbReference type="Proteomes" id="UP000019132"/>
    </source>
</evidence>
<dbReference type="OMA" id="QVHGYIK"/>
<accession>K3X9I9</accession>
<dbReference type="InterPro" id="IPR006674">
    <property type="entry name" value="HD_domain"/>
</dbReference>
<dbReference type="GO" id="GO:0006203">
    <property type="term" value="P:dGTP catabolic process"/>
    <property type="evidence" value="ECO:0007669"/>
    <property type="project" value="TreeGrafter"/>
</dbReference>
<dbReference type="eggNOG" id="KOG2681">
    <property type="taxonomic scope" value="Eukaryota"/>
</dbReference>
<name>K3X9I9_GLOUD</name>
<reference evidence="4" key="1">
    <citation type="journal article" date="2010" name="Genome Biol.">
        <title>Genome sequence of the necrotrophic plant pathogen Pythium ultimum reveals original pathogenicity mechanisms and effector repertoire.</title>
        <authorList>
            <person name="Levesque C.A."/>
            <person name="Brouwer H."/>
            <person name="Cano L."/>
            <person name="Hamilton J.P."/>
            <person name="Holt C."/>
            <person name="Huitema E."/>
            <person name="Raffaele S."/>
            <person name="Robideau G.P."/>
            <person name="Thines M."/>
            <person name="Win J."/>
            <person name="Zerillo M.M."/>
            <person name="Beakes G.W."/>
            <person name="Boore J.L."/>
            <person name="Busam D."/>
            <person name="Dumas B."/>
            <person name="Ferriera S."/>
            <person name="Fuerstenberg S.I."/>
            <person name="Gachon C.M."/>
            <person name="Gaulin E."/>
            <person name="Govers F."/>
            <person name="Grenville-Briggs L."/>
            <person name="Horner N."/>
            <person name="Hostetler J."/>
            <person name="Jiang R.H."/>
            <person name="Johnson J."/>
            <person name="Krajaejun T."/>
            <person name="Lin H."/>
            <person name="Meijer H.J."/>
            <person name="Moore B."/>
            <person name="Morris P."/>
            <person name="Phuntmart V."/>
            <person name="Puiu D."/>
            <person name="Shetty J."/>
            <person name="Stajich J.E."/>
            <person name="Tripathy S."/>
            <person name="Wawra S."/>
            <person name="van West P."/>
            <person name="Whitty B.R."/>
            <person name="Coutinho P.M."/>
            <person name="Henrissat B."/>
            <person name="Martin F."/>
            <person name="Thomas P.D."/>
            <person name="Tyler B.M."/>
            <person name="De Vries R.P."/>
            <person name="Kamoun S."/>
            <person name="Yandell M."/>
            <person name="Tisserat N."/>
            <person name="Buell C.R."/>
        </authorList>
    </citation>
    <scope>NUCLEOTIDE SEQUENCE</scope>
    <source>
        <strain evidence="4">DAOM:BR144</strain>
    </source>
</reference>
<reference evidence="4" key="2">
    <citation type="submission" date="2010-04" db="EMBL/GenBank/DDBJ databases">
        <authorList>
            <person name="Buell R."/>
            <person name="Hamilton J."/>
            <person name="Hostetler J."/>
        </authorList>
    </citation>
    <scope>NUCLEOTIDE SEQUENCE [LARGE SCALE GENOMIC DNA]</scope>
    <source>
        <strain evidence="4">DAOM:BR144</strain>
    </source>
</reference>
<dbReference type="SMART" id="SM00471">
    <property type="entry name" value="HDc"/>
    <property type="match status" value="1"/>
</dbReference>
<dbReference type="InParanoid" id="K3X9I9"/>
<dbReference type="Gene3D" id="1.10.3210.10">
    <property type="entry name" value="Hypothetical protein af1432"/>
    <property type="match status" value="1"/>
</dbReference>
<feature type="domain" description="HD/PDEase" evidence="2">
    <location>
        <begin position="54"/>
        <end position="207"/>
    </location>
</feature>
<evidence type="ECO:0000259" key="2">
    <source>
        <dbReference type="SMART" id="SM00471"/>
    </source>
</evidence>